<dbReference type="GO" id="GO:0032956">
    <property type="term" value="P:regulation of actin cytoskeleton organization"/>
    <property type="evidence" value="ECO:0007669"/>
    <property type="project" value="TreeGrafter"/>
</dbReference>
<evidence type="ECO:0000313" key="6">
    <source>
        <dbReference type="EMBL" id="JAV74990.1"/>
    </source>
</evidence>
<dbReference type="InterPro" id="IPR004148">
    <property type="entry name" value="BAR_dom"/>
</dbReference>
<dbReference type="PANTHER" id="PTHR14130">
    <property type="entry name" value="3BP-1 RELATED RHOGAP"/>
    <property type="match status" value="1"/>
</dbReference>
<dbReference type="Pfam" id="PF03114">
    <property type="entry name" value="BAR"/>
    <property type="match status" value="1"/>
</dbReference>
<dbReference type="Gene3D" id="1.20.1270.60">
    <property type="entry name" value="Arfaptin homology (AH) domain/BAR domain"/>
    <property type="match status" value="1"/>
</dbReference>
<dbReference type="AlphaFoldDB" id="A0A1Y1LRU6"/>
<feature type="region of interest" description="Disordered" evidence="3">
    <location>
        <begin position="155"/>
        <end position="175"/>
    </location>
</feature>
<feature type="compositionally biased region" description="Polar residues" evidence="3">
    <location>
        <begin position="805"/>
        <end position="817"/>
    </location>
</feature>
<evidence type="ECO:0000259" key="4">
    <source>
        <dbReference type="PROSITE" id="PS50238"/>
    </source>
</evidence>
<dbReference type="Pfam" id="PF00620">
    <property type="entry name" value="RhoGAP"/>
    <property type="match status" value="1"/>
</dbReference>
<dbReference type="InterPro" id="IPR047165">
    <property type="entry name" value="RHG17/44/SH3BP1-like"/>
</dbReference>
<dbReference type="PANTHER" id="PTHR14130:SF14">
    <property type="entry name" value="RHO GTPASE-ACTIVATING PROTEIN 92B"/>
    <property type="match status" value="1"/>
</dbReference>
<dbReference type="PROSITE" id="PS50238">
    <property type="entry name" value="RHOGAP"/>
    <property type="match status" value="1"/>
</dbReference>
<evidence type="ECO:0000256" key="3">
    <source>
        <dbReference type="SAM" id="MobiDB-lite"/>
    </source>
</evidence>
<feature type="compositionally biased region" description="Polar residues" evidence="3">
    <location>
        <begin position="867"/>
        <end position="880"/>
    </location>
</feature>
<evidence type="ECO:0008006" key="7">
    <source>
        <dbReference type="Google" id="ProtNLM"/>
    </source>
</evidence>
<dbReference type="EMBL" id="GEZM01051384">
    <property type="protein sequence ID" value="JAV74990.1"/>
    <property type="molecule type" value="Transcribed_RNA"/>
</dbReference>
<feature type="compositionally biased region" description="Polar residues" evidence="3">
    <location>
        <begin position="842"/>
        <end position="856"/>
    </location>
</feature>
<organism evidence="6">
    <name type="scientific">Photinus pyralis</name>
    <name type="common">Common eastern firefly</name>
    <name type="synonym">Lampyris pyralis</name>
    <dbReference type="NCBI Taxonomy" id="7054"/>
    <lineage>
        <taxon>Eukaryota</taxon>
        <taxon>Metazoa</taxon>
        <taxon>Ecdysozoa</taxon>
        <taxon>Arthropoda</taxon>
        <taxon>Hexapoda</taxon>
        <taxon>Insecta</taxon>
        <taxon>Pterygota</taxon>
        <taxon>Neoptera</taxon>
        <taxon>Endopterygota</taxon>
        <taxon>Coleoptera</taxon>
        <taxon>Polyphaga</taxon>
        <taxon>Elateriformia</taxon>
        <taxon>Elateroidea</taxon>
        <taxon>Lampyridae</taxon>
        <taxon>Lampyrinae</taxon>
        <taxon>Photinus</taxon>
    </lineage>
</organism>
<dbReference type="InterPro" id="IPR008936">
    <property type="entry name" value="Rho_GTPase_activation_prot"/>
</dbReference>
<feature type="region of interest" description="Disordered" evidence="3">
    <location>
        <begin position="475"/>
        <end position="554"/>
    </location>
</feature>
<reference evidence="6" key="1">
    <citation type="journal article" date="2016" name="Sci. Rep.">
        <title>Molecular characterization of firefly nuptial gifts: a multi-omics approach sheds light on postcopulatory sexual selection.</title>
        <authorList>
            <person name="Al-Wathiqui N."/>
            <person name="Fallon T.R."/>
            <person name="South A."/>
            <person name="Weng J.K."/>
            <person name="Lewis S.M."/>
        </authorList>
    </citation>
    <scope>NUCLEOTIDE SEQUENCE</scope>
</reference>
<dbReference type="SUPFAM" id="SSF48350">
    <property type="entry name" value="GTPase activation domain, GAP"/>
    <property type="match status" value="1"/>
</dbReference>
<dbReference type="GO" id="GO:0035020">
    <property type="term" value="P:regulation of Rac protein signal transduction"/>
    <property type="evidence" value="ECO:0007669"/>
    <property type="project" value="TreeGrafter"/>
</dbReference>
<dbReference type="Gene3D" id="1.10.555.10">
    <property type="entry name" value="Rho GTPase activation protein"/>
    <property type="match status" value="1"/>
</dbReference>
<evidence type="ECO:0000256" key="2">
    <source>
        <dbReference type="ARBA" id="ARBA00022553"/>
    </source>
</evidence>
<dbReference type="SUPFAM" id="SSF103657">
    <property type="entry name" value="BAR/IMD domain-like"/>
    <property type="match status" value="1"/>
</dbReference>
<feature type="domain" description="Rho-GAP" evidence="4">
    <location>
        <begin position="245"/>
        <end position="433"/>
    </location>
</feature>
<protein>
    <recommendedName>
        <fullName evidence="7">Rho-GAP domain-containing protein</fullName>
    </recommendedName>
</protein>
<dbReference type="PROSITE" id="PS51021">
    <property type="entry name" value="BAR"/>
    <property type="match status" value="1"/>
</dbReference>
<dbReference type="SMART" id="SM00721">
    <property type="entry name" value="BAR"/>
    <property type="match status" value="1"/>
</dbReference>
<feature type="region of interest" description="Disordered" evidence="3">
    <location>
        <begin position="805"/>
        <end position="901"/>
    </location>
</feature>
<dbReference type="GO" id="GO:0005737">
    <property type="term" value="C:cytoplasm"/>
    <property type="evidence" value="ECO:0007669"/>
    <property type="project" value="InterPro"/>
</dbReference>
<feature type="compositionally biased region" description="Basic and acidic residues" evidence="3">
    <location>
        <begin position="829"/>
        <end position="839"/>
    </location>
</feature>
<dbReference type="InterPro" id="IPR000198">
    <property type="entry name" value="RhoGAP_dom"/>
</dbReference>
<evidence type="ECO:0000259" key="5">
    <source>
        <dbReference type="PROSITE" id="PS51021"/>
    </source>
</evidence>
<evidence type="ECO:0000256" key="1">
    <source>
        <dbReference type="ARBA" id="ARBA00022468"/>
    </source>
</evidence>
<feature type="compositionally biased region" description="Basic and acidic residues" evidence="3">
    <location>
        <begin position="892"/>
        <end position="901"/>
    </location>
</feature>
<sequence length="901" mass="100891">MKKQFFRVKQLADQTFLKADKSDVLNHDELRIADHKVEYFRTTLTNISKRLPTTQTSEAAGDKRMKKYAEYQLAQVLQEQGMRNGETECRLLQPIIKECAAAELELAREQADHELKVEQIVSTPLQKIIDNDLPNIIKHKRNLNKYILDRDSASNRYNASKNGNNKESLKDDMEEADTKVEQHRDTLAVEMFSLLRKESEIAQHVLQLLKLQRAYHESALKSLEKIIPSLEQKIGDSSVKTVFGIPLEEHLRVTNRKLAYPLEICVCALSDGGMSEEGLFRVVGSASKVKRLKLAIDSGCFSLPLLSEYRDVHVLASTLKSYLRDLPEPLLTYSLYDEWMDAMHYPEEQRVAVVQKILKKLPQANKDNLTYLVQFFAKLSKNAENKMTASNIAIVISPNLLWRQNMEMDMHMANCMTLNMIVEMFISNAEILFSDSVNSYLTMTPAELCPEEMEKINHESGGEFVSGNYSMDHFSHPETASPKPQIRARKSKLAPTPPVTLMSKSDEYSTEHVLPSYPSGSTTLNRSHKSKANQEHKVKVLTTEDATSSQRRQSLVLDNGSSETIEQANMHKPNDHARSPLVNLDESQTVEVTYVSQPTASIQISKAKPIQQIAAQTVNVDKITITSNNIHSKGNSTPIVDGKLTIKPIAAPRTSVICDSQKPPVDTSRSQISRVDSVMSKSLNCVDIDGDPVQLRKTYDNANERPSKPVVPVRPPSLKTSVRSASEIIDPALQRTQCSVYSVANKQQPSYVNIQLKNIDKFQAGHDTQMAEKEKFLGHHVEKPQSRPSIENKCGDVNFNFTETTRSRTSSVGSNNRPEIPPKLGIMKSNEKLNSDSVEKLNGNTKASHTRTQSDGNIVDAVLPGTLLQTPPSPRSLNKPTQPPPPPPVNRIKSDSDSTDL</sequence>
<feature type="compositionally biased region" description="Polar residues" evidence="3">
    <location>
        <begin position="155"/>
        <end position="166"/>
    </location>
</feature>
<dbReference type="FunFam" id="1.10.555.10:FF:000001">
    <property type="entry name" value="Rho GTPase activating protein 44"/>
    <property type="match status" value="1"/>
</dbReference>
<dbReference type="GO" id="GO:0005096">
    <property type="term" value="F:GTPase activator activity"/>
    <property type="evidence" value="ECO:0007669"/>
    <property type="project" value="UniProtKB-KW"/>
</dbReference>
<dbReference type="SMART" id="SM00324">
    <property type="entry name" value="RhoGAP"/>
    <property type="match status" value="1"/>
</dbReference>
<dbReference type="InterPro" id="IPR027267">
    <property type="entry name" value="AH/BAR_dom_sf"/>
</dbReference>
<accession>A0A1Y1LRU6</accession>
<proteinExistence type="predicted"/>
<keyword evidence="1" id="KW-0343">GTPase activation</keyword>
<name>A0A1Y1LRU6_PHOPY</name>
<dbReference type="GO" id="GO:0007165">
    <property type="term" value="P:signal transduction"/>
    <property type="evidence" value="ECO:0007669"/>
    <property type="project" value="InterPro"/>
</dbReference>
<feature type="domain" description="BAR" evidence="5">
    <location>
        <begin position="15"/>
        <end position="239"/>
    </location>
</feature>
<feature type="compositionally biased region" description="Polar residues" evidence="3">
    <location>
        <begin position="544"/>
        <end position="553"/>
    </location>
</feature>
<keyword evidence="2" id="KW-0597">Phosphoprotein</keyword>